<dbReference type="Proteomes" id="UP000789706">
    <property type="component" value="Unassembled WGS sequence"/>
</dbReference>
<reference evidence="2" key="1">
    <citation type="submission" date="2021-06" db="EMBL/GenBank/DDBJ databases">
        <authorList>
            <person name="Kallberg Y."/>
            <person name="Tangrot J."/>
            <person name="Rosling A."/>
        </authorList>
    </citation>
    <scope>NUCLEOTIDE SEQUENCE</scope>
    <source>
        <strain evidence="2">AZ414A</strain>
    </source>
</reference>
<feature type="region of interest" description="Disordered" evidence="1">
    <location>
        <begin position="67"/>
        <end position="97"/>
    </location>
</feature>
<evidence type="ECO:0000313" key="2">
    <source>
        <dbReference type="EMBL" id="CAG8576552.1"/>
    </source>
</evidence>
<protein>
    <submittedName>
        <fullName evidence="2">7639_t:CDS:1</fullName>
    </submittedName>
</protein>
<gene>
    <name evidence="2" type="ORF">DEBURN_LOCUS8354</name>
</gene>
<comment type="caution">
    <text evidence="2">The sequence shown here is derived from an EMBL/GenBank/DDBJ whole genome shotgun (WGS) entry which is preliminary data.</text>
</comment>
<accession>A0A9N9BPV1</accession>
<proteinExistence type="predicted"/>
<name>A0A9N9BPV1_9GLOM</name>
<organism evidence="2 3">
    <name type="scientific">Diversispora eburnea</name>
    <dbReference type="NCBI Taxonomy" id="1213867"/>
    <lineage>
        <taxon>Eukaryota</taxon>
        <taxon>Fungi</taxon>
        <taxon>Fungi incertae sedis</taxon>
        <taxon>Mucoromycota</taxon>
        <taxon>Glomeromycotina</taxon>
        <taxon>Glomeromycetes</taxon>
        <taxon>Diversisporales</taxon>
        <taxon>Diversisporaceae</taxon>
        <taxon>Diversispora</taxon>
    </lineage>
</organism>
<sequence>MDNRMDVDLEMNNNNFNNNMMSLGENLTTKRKRASFEANNHSYSTYYTPSYYDTERESDRMFIHPNSININSSSQYNQNNRQNNDPNNGQYGQYNNHQYNNQYKDSMIDDRMKRLRLPPITELTDNLKIDDFPYCSNKRKESSIINNNDINNFNINNVKSNVNGKVNGGDIIYSNYFSSDQSILQPQFQYQNQQQPHNVNVNLNVNLNVGGVVTVNSLKIITVMI</sequence>
<dbReference type="AlphaFoldDB" id="A0A9N9BPV1"/>
<dbReference type="EMBL" id="CAJVPK010001211">
    <property type="protein sequence ID" value="CAG8576552.1"/>
    <property type="molecule type" value="Genomic_DNA"/>
</dbReference>
<keyword evidence="3" id="KW-1185">Reference proteome</keyword>
<evidence type="ECO:0000313" key="3">
    <source>
        <dbReference type="Proteomes" id="UP000789706"/>
    </source>
</evidence>
<evidence type="ECO:0000256" key="1">
    <source>
        <dbReference type="SAM" id="MobiDB-lite"/>
    </source>
</evidence>